<keyword evidence="5" id="KW-1185">Reference proteome</keyword>
<organism evidence="4 5">
    <name type="scientific">Hoylesella nanceiensis</name>
    <dbReference type="NCBI Taxonomy" id="425941"/>
    <lineage>
        <taxon>Bacteria</taxon>
        <taxon>Pseudomonadati</taxon>
        <taxon>Bacteroidota</taxon>
        <taxon>Bacteroidia</taxon>
        <taxon>Bacteroidales</taxon>
        <taxon>Prevotellaceae</taxon>
        <taxon>Hoylesella</taxon>
    </lineage>
</organism>
<accession>A0ABS6YEK7</accession>
<evidence type="ECO:0000313" key="5">
    <source>
        <dbReference type="Proteomes" id="UP000788426"/>
    </source>
</evidence>
<gene>
    <name evidence="4" type="ORF">KZO38_09605</name>
</gene>
<dbReference type="PIRSF" id="PIRSF018266">
    <property type="entry name" value="FecR"/>
    <property type="match status" value="1"/>
</dbReference>
<keyword evidence="1" id="KW-1133">Transmembrane helix</keyword>
<feature type="domain" description="Protein FecR C-terminal" evidence="3">
    <location>
        <begin position="250"/>
        <end position="317"/>
    </location>
</feature>
<dbReference type="PANTHER" id="PTHR30273:SF2">
    <property type="entry name" value="PROTEIN FECR"/>
    <property type="match status" value="1"/>
</dbReference>
<evidence type="ECO:0000259" key="2">
    <source>
        <dbReference type="Pfam" id="PF04773"/>
    </source>
</evidence>
<dbReference type="InterPro" id="IPR012373">
    <property type="entry name" value="Ferrdict_sens_TM"/>
</dbReference>
<dbReference type="PANTHER" id="PTHR30273">
    <property type="entry name" value="PERIPLASMIC SIGNAL SENSOR AND SIGMA FACTOR ACTIVATOR FECR-RELATED"/>
    <property type="match status" value="1"/>
</dbReference>
<feature type="transmembrane region" description="Helical" evidence="1">
    <location>
        <begin position="78"/>
        <end position="96"/>
    </location>
</feature>
<evidence type="ECO:0000259" key="3">
    <source>
        <dbReference type="Pfam" id="PF16344"/>
    </source>
</evidence>
<evidence type="ECO:0000313" key="4">
    <source>
        <dbReference type="EMBL" id="MBW4770007.1"/>
    </source>
</evidence>
<dbReference type="EMBL" id="JAHXCT010000007">
    <property type="protein sequence ID" value="MBW4770007.1"/>
    <property type="molecule type" value="Genomic_DNA"/>
</dbReference>
<keyword evidence="1" id="KW-0472">Membrane</keyword>
<sequence>MTNEELKQLFSNYFAGKLSTSELKRLKNEMQNISDEVLWEVLEENESTHSVEKMTAEERELLYQQIERTIRMRKRRTWILSAACFLCLFVGLASLFKSYENRLQKHSNYYTSVRILKGNKAAFTLPDGTHLEVNGGTAFRYSIIPGVERHIKLDSGEVYFNVAKNPLCPFVVSMKDMDVEVLGTQFNLKVSEKAIETALFSGSVKLSSPHLKNECHLVPGQKTIYNKVESKLSWQEADLLCDAGWRNGTLVFKDTPLKEVFEDVSNAYGVEFHLQRNIPMNDKITGTFKQTGITEMLDALSRLYNFNYSIKEKQVYIK</sequence>
<dbReference type="InterPro" id="IPR006860">
    <property type="entry name" value="FecR"/>
</dbReference>
<dbReference type="Proteomes" id="UP000788426">
    <property type="component" value="Unassembled WGS sequence"/>
</dbReference>
<dbReference type="Pfam" id="PF04773">
    <property type="entry name" value="FecR"/>
    <property type="match status" value="1"/>
</dbReference>
<comment type="caution">
    <text evidence="4">The sequence shown here is derived from an EMBL/GenBank/DDBJ whole genome shotgun (WGS) entry which is preliminary data.</text>
</comment>
<reference evidence="4 5" key="1">
    <citation type="submission" date="2021-07" db="EMBL/GenBank/DDBJ databases">
        <title>Genomic diversity and antimicrobial resistance of Prevotella spp. isolated from chronic lung disease airways.</title>
        <authorList>
            <person name="Webb K.A."/>
            <person name="Olagoke O.S."/>
            <person name="Baird T."/>
            <person name="Neill J."/>
            <person name="Pham A."/>
            <person name="Wells T.J."/>
            <person name="Ramsay K.A."/>
            <person name="Bell S.C."/>
            <person name="Sarovich D.S."/>
            <person name="Price E.P."/>
        </authorList>
    </citation>
    <scope>NUCLEOTIDE SEQUENCE [LARGE SCALE GENOMIC DNA]</scope>
    <source>
        <strain evidence="4 5">SCHI0011.S.12</strain>
    </source>
</reference>
<dbReference type="RefSeq" id="WP_219482179.1">
    <property type="nucleotide sequence ID" value="NZ_JAHXCT010000007.1"/>
</dbReference>
<protein>
    <submittedName>
        <fullName evidence="4">DUF4974 domain-containing protein</fullName>
    </submittedName>
</protein>
<dbReference type="Pfam" id="PF16344">
    <property type="entry name" value="FecR_C"/>
    <property type="match status" value="1"/>
</dbReference>
<name>A0ABS6YEK7_9BACT</name>
<dbReference type="InterPro" id="IPR032508">
    <property type="entry name" value="FecR_C"/>
</dbReference>
<feature type="domain" description="FecR protein" evidence="2">
    <location>
        <begin position="113"/>
        <end position="205"/>
    </location>
</feature>
<evidence type="ECO:0000256" key="1">
    <source>
        <dbReference type="SAM" id="Phobius"/>
    </source>
</evidence>
<keyword evidence="1" id="KW-0812">Transmembrane</keyword>
<proteinExistence type="predicted"/>